<keyword evidence="6" id="KW-1185">Reference proteome</keyword>
<dbReference type="OrthoDB" id="115239at2"/>
<name>A0A1T5CGJ2_9BACT</name>
<evidence type="ECO:0000313" key="5">
    <source>
        <dbReference type="EMBL" id="SKB58476.1"/>
    </source>
</evidence>
<proteinExistence type="predicted"/>
<dbReference type="RefSeq" id="WP_082213715.1">
    <property type="nucleotide sequence ID" value="NZ_FUZA01000001.1"/>
</dbReference>
<dbReference type="InterPro" id="IPR002509">
    <property type="entry name" value="NODB_dom"/>
</dbReference>
<feature type="chain" id="PRO_5010566462" evidence="3">
    <location>
        <begin position="20"/>
        <end position="309"/>
    </location>
</feature>
<accession>A0A1T5CGJ2</accession>
<dbReference type="Pfam" id="PF01522">
    <property type="entry name" value="Polysacc_deac_1"/>
    <property type="match status" value="1"/>
</dbReference>
<dbReference type="STRING" id="651661.SAMN05660293_01232"/>
<dbReference type="PANTHER" id="PTHR10587">
    <property type="entry name" value="GLYCOSYL TRANSFERASE-RELATED"/>
    <property type="match status" value="1"/>
</dbReference>
<dbReference type="PANTHER" id="PTHR10587:SF133">
    <property type="entry name" value="CHITIN DEACETYLASE 1-RELATED"/>
    <property type="match status" value="1"/>
</dbReference>
<dbReference type="SUPFAM" id="SSF88713">
    <property type="entry name" value="Glycoside hydrolase/deacetylase"/>
    <property type="match status" value="1"/>
</dbReference>
<dbReference type="GO" id="GO:0005975">
    <property type="term" value="P:carbohydrate metabolic process"/>
    <property type="evidence" value="ECO:0007669"/>
    <property type="project" value="InterPro"/>
</dbReference>
<dbReference type="EMBL" id="FUZA01000001">
    <property type="protein sequence ID" value="SKB58476.1"/>
    <property type="molecule type" value="Genomic_DNA"/>
</dbReference>
<dbReference type="GO" id="GO:0046872">
    <property type="term" value="F:metal ion binding"/>
    <property type="evidence" value="ECO:0007669"/>
    <property type="project" value="UniProtKB-KW"/>
</dbReference>
<dbReference type="AlphaFoldDB" id="A0A1T5CGJ2"/>
<dbReference type="Proteomes" id="UP000190897">
    <property type="component" value="Unassembled WGS sequence"/>
</dbReference>
<reference evidence="6" key="1">
    <citation type="submission" date="2017-02" db="EMBL/GenBank/DDBJ databases">
        <authorList>
            <person name="Varghese N."/>
            <person name="Submissions S."/>
        </authorList>
    </citation>
    <scope>NUCLEOTIDE SEQUENCE [LARGE SCALE GENOMIC DNA]</scope>
    <source>
        <strain evidence="6">DSM 22270</strain>
    </source>
</reference>
<keyword evidence="2" id="KW-0378">Hydrolase</keyword>
<feature type="domain" description="NodB homology" evidence="4">
    <location>
        <begin position="22"/>
        <end position="249"/>
    </location>
</feature>
<evidence type="ECO:0000256" key="1">
    <source>
        <dbReference type="ARBA" id="ARBA00022723"/>
    </source>
</evidence>
<gene>
    <name evidence="5" type="ORF">SAMN05660293_01232</name>
</gene>
<evidence type="ECO:0000313" key="6">
    <source>
        <dbReference type="Proteomes" id="UP000190897"/>
    </source>
</evidence>
<sequence length="309" mass="35313">MRKTIILAALILLCGLSFAQQRSVSITIDDVPNVHLATAHGSSGLLQKLDSLKLPIAIFINEANLKQTPAAENNKALLKSWVLRDYVTVGNHSFSHPNYAEVGFDAFKEEVIKGEVLTKELIEGSGKSLDYFRFPFNSMGRDSIDVDRMQAFLKEKKYINTPYTVESEDWLYAQLYDKALKDGNAAKAKLIGTQYVETSVKIFAFFDSLSVATFGRPVKQIYLCHDSQLNTDYLPQLVQKLKDQHYNFISLRDAMADPVYKSKEYYKGPFGYSWFYRWIEDPAKRRAMMRAEPSNEVIHKAYEEMNAKK</sequence>
<evidence type="ECO:0000256" key="3">
    <source>
        <dbReference type="SAM" id="SignalP"/>
    </source>
</evidence>
<evidence type="ECO:0000259" key="4">
    <source>
        <dbReference type="PROSITE" id="PS51677"/>
    </source>
</evidence>
<organism evidence="5 6">
    <name type="scientific">Dyadobacter psychrophilus</name>
    <dbReference type="NCBI Taxonomy" id="651661"/>
    <lineage>
        <taxon>Bacteria</taxon>
        <taxon>Pseudomonadati</taxon>
        <taxon>Bacteroidota</taxon>
        <taxon>Cytophagia</taxon>
        <taxon>Cytophagales</taxon>
        <taxon>Spirosomataceae</taxon>
        <taxon>Dyadobacter</taxon>
    </lineage>
</organism>
<dbReference type="GO" id="GO:0016810">
    <property type="term" value="F:hydrolase activity, acting on carbon-nitrogen (but not peptide) bonds"/>
    <property type="evidence" value="ECO:0007669"/>
    <property type="project" value="InterPro"/>
</dbReference>
<protein>
    <submittedName>
        <fullName evidence="5">Peptidoglycan/xylan/chitin deacetylase, PgdA/CDA1 family</fullName>
    </submittedName>
</protein>
<evidence type="ECO:0000256" key="2">
    <source>
        <dbReference type="ARBA" id="ARBA00022801"/>
    </source>
</evidence>
<dbReference type="Gene3D" id="3.20.20.370">
    <property type="entry name" value="Glycoside hydrolase/deacetylase"/>
    <property type="match status" value="1"/>
</dbReference>
<dbReference type="InterPro" id="IPR050248">
    <property type="entry name" value="Polysacc_deacetylase_ArnD"/>
</dbReference>
<feature type="signal peptide" evidence="3">
    <location>
        <begin position="1"/>
        <end position="19"/>
    </location>
</feature>
<dbReference type="InterPro" id="IPR011330">
    <property type="entry name" value="Glyco_hydro/deAcase_b/a-brl"/>
</dbReference>
<keyword evidence="3" id="KW-0732">Signal</keyword>
<dbReference type="PROSITE" id="PS51677">
    <property type="entry name" value="NODB"/>
    <property type="match status" value="1"/>
</dbReference>
<dbReference type="GO" id="GO:0016020">
    <property type="term" value="C:membrane"/>
    <property type="evidence" value="ECO:0007669"/>
    <property type="project" value="TreeGrafter"/>
</dbReference>
<keyword evidence="1" id="KW-0479">Metal-binding</keyword>